<dbReference type="VEuPathDB" id="FungiDB:PPTG_07586"/>
<reference evidence="1" key="1">
    <citation type="submission" date="2013-11" db="EMBL/GenBank/DDBJ databases">
        <title>The Genome Sequence of Phytophthora parasitica CHvinca01.</title>
        <authorList>
            <consortium name="The Broad Institute Genomics Platform"/>
            <person name="Russ C."/>
            <person name="Tyler B."/>
            <person name="Panabieres F."/>
            <person name="Shan W."/>
            <person name="Tripathy S."/>
            <person name="Grunwald N."/>
            <person name="Machado M."/>
            <person name="Johnson C.S."/>
            <person name="Arredondo F."/>
            <person name="Hong C."/>
            <person name="Coffey M."/>
            <person name="Young S.K."/>
            <person name="Zeng Q."/>
            <person name="Gargeya S."/>
            <person name="Fitzgerald M."/>
            <person name="Abouelleil A."/>
            <person name="Alvarado L."/>
            <person name="Chapman S.B."/>
            <person name="Gainer-Dewar J."/>
            <person name="Goldberg J."/>
            <person name="Griggs A."/>
            <person name="Gujja S."/>
            <person name="Hansen M."/>
            <person name="Howarth C."/>
            <person name="Imamovic A."/>
            <person name="Ireland A."/>
            <person name="Larimer J."/>
            <person name="McCowan C."/>
            <person name="Murphy C."/>
            <person name="Pearson M."/>
            <person name="Poon T.W."/>
            <person name="Priest M."/>
            <person name="Roberts A."/>
            <person name="Saif S."/>
            <person name="Shea T."/>
            <person name="Sykes S."/>
            <person name="Wortman J."/>
            <person name="Nusbaum C."/>
            <person name="Birren B."/>
        </authorList>
    </citation>
    <scope>NUCLEOTIDE SEQUENCE [LARGE SCALE GENOMIC DNA]</scope>
    <source>
        <strain evidence="1">CHvinca01</strain>
    </source>
</reference>
<sequence>MWSFLSGRSNSTLHSTDFPLQALQDAISTGNESNVWKVLRQQRIRLSTALRLTKYQGMRNSRNAMSLHASKLLFRKICLASCSQCTASIKTTFDSRRGMRFTSEERSKG</sequence>
<dbReference type="EMBL" id="KI677968">
    <property type="protein sequence ID" value="ETM00599.1"/>
    <property type="molecule type" value="Genomic_DNA"/>
</dbReference>
<dbReference type="OrthoDB" id="96742at2759"/>
<proteinExistence type="predicted"/>
<gene>
    <name evidence="1" type="ORF">L917_02697</name>
</gene>
<dbReference type="AlphaFoldDB" id="W2LT11"/>
<organism evidence="1">
    <name type="scientific">Phytophthora nicotianae</name>
    <name type="common">Potato buckeye rot agent</name>
    <name type="synonym">Phytophthora parasitica</name>
    <dbReference type="NCBI Taxonomy" id="4792"/>
    <lineage>
        <taxon>Eukaryota</taxon>
        <taxon>Sar</taxon>
        <taxon>Stramenopiles</taxon>
        <taxon>Oomycota</taxon>
        <taxon>Peronosporomycetes</taxon>
        <taxon>Peronosporales</taxon>
        <taxon>Peronosporaceae</taxon>
        <taxon>Phytophthora</taxon>
    </lineage>
</organism>
<name>W2LT11_PHYNI</name>
<protein>
    <submittedName>
        <fullName evidence="1">Uncharacterized protein</fullName>
    </submittedName>
</protein>
<accession>W2LT11</accession>
<dbReference type="Proteomes" id="UP000054423">
    <property type="component" value="Unassembled WGS sequence"/>
</dbReference>
<evidence type="ECO:0000313" key="1">
    <source>
        <dbReference type="EMBL" id="ETM00599.1"/>
    </source>
</evidence>